<organism evidence="2 3">
    <name type="scientific">Okibacterium fritillariae</name>
    <dbReference type="NCBI Taxonomy" id="123320"/>
    <lineage>
        <taxon>Bacteria</taxon>
        <taxon>Bacillati</taxon>
        <taxon>Actinomycetota</taxon>
        <taxon>Actinomycetes</taxon>
        <taxon>Micrococcales</taxon>
        <taxon>Microbacteriaceae</taxon>
        <taxon>Okibacterium</taxon>
    </lineage>
</organism>
<dbReference type="AlphaFoldDB" id="A0A1T5KYJ7"/>
<evidence type="ECO:0000313" key="3">
    <source>
        <dbReference type="Proteomes" id="UP000190857"/>
    </source>
</evidence>
<evidence type="ECO:0000313" key="2">
    <source>
        <dbReference type="EMBL" id="SKC68866.1"/>
    </source>
</evidence>
<dbReference type="Proteomes" id="UP000190857">
    <property type="component" value="Unassembled WGS sequence"/>
</dbReference>
<proteinExistence type="predicted"/>
<dbReference type="STRING" id="123320.SAMN06309945_2700"/>
<feature type="region of interest" description="Disordered" evidence="1">
    <location>
        <begin position="49"/>
        <end position="69"/>
    </location>
</feature>
<protein>
    <submittedName>
        <fullName evidence="2">Uncharacterized protein</fullName>
    </submittedName>
</protein>
<feature type="compositionally biased region" description="Basic and acidic residues" evidence="1">
    <location>
        <begin position="51"/>
        <end position="61"/>
    </location>
</feature>
<evidence type="ECO:0000256" key="1">
    <source>
        <dbReference type="SAM" id="MobiDB-lite"/>
    </source>
</evidence>
<sequence>MRPKFIFILIIAFLAYVLGAKAGRARYKQISKSVKKFWNDPQVKKARGRAKKELAKAEKAANKKVKSLR</sequence>
<accession>A0A1T5KYJ7</accession>
<dbReference type="RefSeq" id="WP_079728711.1">
    <property type="nucleotide sequence ID" value="NZ_FUZP01000003.1"/>
</dbReference>
<reference evidence="2 3" key="1">
    <citation type="submission" date="2017-02" db="EMBL/GenBank/DDBJ databases">
        <authorList>
            <person name="Peterson S.W."/>
        </authorList>
    </citation>
    <scope>NUCLEOTIDE SEQUENCE [LARGE SCALE GENOMIC DNA]</scope>
    <source>
        <strain evidence="2 3">VKM Ac-2059</strain>
    </source>
</reference>
<dbReference type="EMBL" id="FUZP01000003">
    <property type="protein sequence ID" value="SKC68866.1"/>
    <property type="molecule type" value="Genomic_DNA"/>
</dbReference>
<gene>
    <name evidence="2" type="ORF">SAMN06309945_2700</name>
</gene>
<name>A0A1T5KYJ7_9MICO</name>
<keyword evidence="3" id="KW-1185">Reference proteome</keyword>